<keyword evidence="3" id="KW-0808">Transferase</keyword>
<dbReference type="RefSeq" id="WP_110169383.1">
    <property type="nucleotide sequence ID" value="NZ_CP015136.1"/>
</dbReference>
<reference evidence="3 4" key="1">
    <citation type="journal article" date="2016" name="Genome Announc.">
        <title>First Complete Genome Sequence of a Subdivision 6 Acidobacterium Strain.</title>
        <authorList>
            <person name="Huang S."/>
            <person name="Vieira S."/>
            <person name="Bunk B."/>
            <person name="Riedel T."/>
            <person name="Sproer C."/>
            <person name="Overmann J."/>
        </authorList>
    </citation>
    <scope>NUCLEOTIDE SEQUENCE [LARGE SCALE GENOMIC DNA]</scope>
    <source>
        <strain evidence="4">DSM 100886 HEG_-6_39</strain>
    </source>
</reference>
<dbReference type="AlphaFoldDB" id="A0A143PFS8"/>
<organism evidence="3 4">
    <name type="scientific">Luteitalea pratensis</name>
    <dbReference type="NCBI Taxonomy" id="1855912"/>
    <lineage>
        <taxon>Bacteria</taxon>
        <taxon>Pseudomonadati</taxon>
        <taxon>Acidobacteriota</taxon>
        <taxon>Vicinamibacteria</taxon>
        <taxon>Vicinamibacterales</taxon>
        <taxon>Vicinamibacteraceae</taxon>
        <taxon>Luteitalea</taxon>
    </lineage>
</organism>
<dbReference type="Pfam" id="PF08241">
    <property type="entry name" value="Methyltransf_11"/>
    <property type="match status" value="1"/>
</dbReference>
<name>A0A143PFS8_LUTPR</name>
<dbReference type="EMBL" id="CP015136">
    <property type="protein sequence ID" value="AMY07432.1"/>
    <property type="molecule type" value="Genomic_DNA"/>
</dbReference>
<dbReference type="STRING" id="1855912.LuPra_00605"/>
<reference evidence="4" key="2">
    <citation type="submission" date="2016-04" db="EMBL/GenBank/DDBJ databases">
        <title>First Complete Genome Sequence of a Subdivision 6 Acidobacterium.</title>
        <authorList>
            <person name="Huang S."/>
            <person name="Vieira S."/>
            <person name="Bunk B."/>
            <person name="Riedel T."/>
            <person name="Sproeer C."/>
            <person name="Overmann J."/>
        </authorList>
    </citation>
    <scope>NUCLEOTIDE SEQUENCE [LARGE SCALE GENOMIC DNA]</scope>
    <source>
        <strain evidence="4">DSM 100886 HEG_-6_39</strain>
    </source>
</reference>
<gene>
    <name evidence="3" type="ORF">LuPra_00605</name>
</gene>
<dbReference type="PATRIC" id="fig|1813736.3.peg.637"/>
<proteinExistence type="predicted"/>
<keyword evidence="3" id="KW-0830">Ubiquinone</keyword>
<dbReference type="PANTHER" id="PTHR43861">
    <property type="entry name" value="TRANS-ACONITATE 2-METHYLTRANSFERASE-RELATED"/>
    <property type="match status" value="1"/>
</dbReference>
<evidence type="ECO:0000313" key="3">
    <source>
        <dbReference type="EMBL" id="AMY07432.1"/>
    </source>
</evidence>
<evidence type="ECO:0000259" key="2">
    <source>
        <dbReference type="Pfam" id="PF08241"/>
    </source>
</evidence>
<dbReference type="Proteomes" id="UP000076079">
    <property type="component" value="Chromosome"/>
</dbReference>
<dbReference type="GO" id="GO:0008168">
    <property type="term" value="F:methyltransferase activity"/>
    <property type="evidence" value="ECO:0007669"/>
    <property type="project" value="UniProtKB-KW"/>
</dbReference>
<dbReference type="SUPFAM" id="SSF53335">
    <property type="entry name" value="S-adenosyl-L-methionine-dependent methyltransferases"/>
    <property type="match status" value="1"/>
</dbReference>
<evidence type="ECO:0000313" key="4">
    <source>
        <dbReference type="Proteomes" id="UP000076079"/>
    </source>
</evidence>
<dbReference type="CDD" id="cd02440">
    <property type="entry name" value="AdoMet_MTases"/>
    <property type="match status" value="1"/>
</dbReference>
<feature type="region of interest" description="Disordered" evidence="1">
    <location>
        <begin position="202"/>
        <end position="228"/>
    </location>
</feature>
<dbReference type="KEGG" id="abac:LuPra_00605"/>
<dbReference type="InterPro" id="IPR029063">
    <property type="entry name" value="SAM-dependent_MTases_sf"/>
</dbReference>
<feature type="domain" description="Methyltransferase type 11" evidence="2">
    <location>
        <begin position="72"/>
        <end position="169"/>
    </location>
</feature>
<protein>
    <submittedName>
        <fullName evidence="3">Bifunctional 3-demethylubiquinone-9 3-methyltransferase/ 2-octaprenyl-6-hydroxy phenol methylase</fullName>
    </submittedName>
</protein>
<dbReference type="InterPro" id="IPR013216">
    <property type="entry name" value="Methyltransf_11"/>
</dbReference>
<keyword evidence="4" id="KW-1185">Reference proteome</keyword>
<dbReference type="Gene3D" id="3.40.50.150">
    <property type="entry name" value="Vaccinia Virus protein VP39"/>
    <property type="match status" value="1"/>
</dbReference>
<dbReference type="GO" id="GO:0032259">
    <property type="term" value="P:methylation"/>
    <property type="evidence" value="ECO:0007669"/>
    <property type="project" value="UniProtKB-KW"/>
</dbReference>
<accession>A0A143PFS8</accession>
<keyword evidence="3" id="KW-0489">Methyltransferase</keyword>
<sequence>MPDARPDDASRVRQVWDDQAGQWAGRGLHWTEHPAVQARLHAKTGGPGARDRFQYLLYRYFDDGAGVVDRVLTLGCGAGDFERGFAQYGFARAHDAVDIAAGAIELAIDAARQAGFDHIHYQAMDLNHARLAPDTYDIVFGLSTVHHIANLEHLFAQVQTALKPGGYFLLDEFIGPSQFQWPDRQLAIVNHTLARLPEPLRRSISRPGSAKPPVTRPTIEEMNAGDPSESIRSADILPLLPEYFEVLEVRGAGGSLLHLLLEDITGNFAAGVPDATQWLETLFHLEDSLIANGTLADDFAVIIARKPA</sequence>
<evidence type="ECO:0000256" key="1">
    <source>
        <dbReference type="SAM" id="MobiDB-lite"/>
    </source>
</evidence>
<dbReference type="OrthoDB" id="1119595at2"/>